<name>A0ABD2ZES3_9GENT</name>
<accession>A0ABD2ZES3</accession>
<sequence>MKRLGIAELLMAEFAPKLDLGLFHITAASGDRLTIVVELLLGEVAATFSLEKAVCIHGMLMMAPNYWGSKSKTLQCSRRLNLNLL</sequence>
<organism evidence="1 2">
    <name type="scientific">Cinchona calisaya</name>
    <dbReference type="NCBI Taxonomy" id="153742"/>
    <lineage>
        <taxon>Eukaryota</taxon>
        <taxon>Viridiplantae</taxon>
        <taxon>Streptophyta</taxon>
        <taxon>Embryophyta</taxon>
        <taxon>Tracheophyta</taxon>
        <taxon>Spermatophyta</taxon>
        <taxon>Magnoliopsida</taxon>
        <taxon>eudicotyledons</taxon>
        <taxon>Gunneridae</taxon>
        <taxon>Pentapetalae</taxon>
        <taxon>asterids</taxon>
        <taxon>lamiids</taxon>
        <taxon>Gentianales</taxon>
        <taxon>Rubiaceae</taxon>
        <taxon>Cinchonoideae</taxon>
        <taxon>Cinchoneae</taxon>
        <taxon>Cinchona</taxon>
    </lineage>
</organism>
<evidence type="ECO:0000313" key="2">
    <source>
        <dbReference type="Proteomes" id="UP001630127"/>
    </source>
</evidence>
<dbReference type="EMBL" id="JBJUIK010000010">
    <property type="protein sequence ID" value="KAL3516602.1"/>
    <property type="molecule type" value="Genomic_DNA"/>
</dbReference>
<evidence type="ECO:0000313" key="1">
    <source>
        <dbReference type="EMBL" id="KAL3516602.1"/>
    </source>
</evidence>
<keyword evidence="2" id="KW-1185">Reference proteome</keyword>
<dbReference type="Proteomes" id="UP001630127">
    <property type="component" value="Unassembled WGS sequence"/>
</dbReference>
<protein>
    <submittedName>
        <fullName evidence="1">Uncharacterized protein</fullName>
    </submittedName>
</protein>
<reference evidence="1 2" key="1">
    <citation type="submission" date="2024-11" db="EMBL/GenBank/DDBJ databases">
        <title>A near-complete genome assembly of Cinchona calisaya.</title>
        <authorList>
            <person name="Lian D.C."/>
            <person name="Zhao X.W."/>
            <person name="Wei L."/>
        </authorList>
    </citation>
    <scope>NUCLEOTIDE SEQUENCE [LARGE SCALE GENOMIC DNA]</scope>
    <source>
        <tissue evidence="1">Nenye</tissue>
    </source>
</reference>
<gene>
    <name evidence="1" type="ORF">ACH5RR_023504</name>
</gene>
<comment type="caution">
    <text evidence="1">The sequence shown here is derived from an EMBL/GenBank/DDBJ whole genome shotgun (WGS) entry which is preliminary data.</text>
</comment>
<dbReference type="AlphaFoldDB" id="A0ABD2ZES3"/>
<proteinExistence type="predicted"/>